<dbReference type="PANTHER" id="PTHR33608:SF12">
    <property type="entry name" value="DUF58 DOMAIN-CONTAINING PROTEIN"/>
    <property type="match status" value="1"/>
</dbReference>
<dbReference type="EMBL" id="BMDX01000010">
    <property type="protein sequence ID" value="GGA79992.1"/>
    <property type="molecule type" value="Genomic_DNA"/>
</dbReference>
<dbReference type="PANTHER" id="PTHR33608">
    <property type="entry name" value="BLL2464 PROTEIN"/>
    <property type="match status" value="1"/>
</dbReference>
<gene>
    <name evidence="2" type="ORF">GCM10011369_22500</name>
</gene>
<proteinExistence type="predicted"/>
<dbReference type="InterPro" id="IPR002881">
    <property type="entry name" value="DUF58"/>
</dbReference>
<dbReference type="SUPFAM" id="SSF53300">
    <property type="entry name" value="vWA-like"/>
    <property type="match status" value="1"/>
</dbReference>
<dbReference type="Proteomes" id="UP000619743">
    <property type="component" value="Unassembled WGS sequence"/>
</dbReference>
<name>A0A8J2U5U8_9GAMM</name>
<organism evidence="2 3">
    <name type="scientific">Neiella marina</name>
    <dbReference type="NCBI Taxonomy" id="508461"/>
    <lineage>
        <taxon>Bacteria</taxon>
        <taxon>Pseudomonadati</taxon>
        <taxon>Pseudomonadota</taxon>
        <taxon>Gammaproteobacteria</taxon>
        <taxon>Alteromonadales</taxon>
        <taxon>Echinimonadaceae</taxon>
        <taxon>Neiella</taxon>
    </lineage>
</organism>
<dbReference type="Gene3D" id="3.40.50.410">
    <property type="entry name" value="von Willebrand factor, type A domain"/>
    <property type="match status" value="1"/>
</dbReference>
<feature type="domain" description="DUF58" evidence="1">
    <location>
        <begin position="66"/>
        <end position="289"/>
    </location>
</feature>
<evidence type="ECO:0000259" key="1">
    <source>
        <dbReference type="Pfam" id="PF01882"/>
    </source>
</evidence>
<sequence length="327" mass="36823">MNWWRKSEPEQQQPAMGDGIHVTMDDLLVCQNLGRLLALRPDPRNVGRRHGQYLSRMKGRGMEFSEVRAYQQGDDIRAIDWRITARTGKTHTKLYDEERERPIFVLLDLSASMDFGSTLYLKSTQACYLAAALAWSAFNGGDRIGLVAMTPSGLTEVPARPRRQGLTAVLERICECQQQHLAHQQQAAQSPTLAQAAEHLRRHAHTGALIAVISDFQQLNDDSRQALSLLKRHNQVMTFQVVDPLEQNLADVCQQDLAVTDGLRSGNLTLSSSITQRAYRQYIQQGLAQRQHVLAQLTRHQYLISAASNLEQQLQHQGQQPNDGVNE</sequence>
<dbReference type="OrthoDB" id="9812729at2"/>
<comment type="caution">
    <text evidence="2">The sequence shown here is derived from an EMBL/GenBank/DDBJ whole genome shotgun (WGS) entry which is preliminary data.</text>
</comment>
<evidence type="ECO:0000313" key="2">
    <source>
        <dbReference type="EMBL" id="GGA79992.1"/>
    </source>
</evidence>
<dbReference type="Pfam" id="PF01882">
    <property type="entry name" value="DUF58"/>
    <property type="match status" value="1"/>
</dbReference>
<evidence type="ECO:0000313" key="3">
    <source>
        <dbReference type="Proteomes" id="UP000619743"/>
    </source>
</evidence>
<accession>A0A8J2U5U8</accession>
<dbReference type="InterPro" id="IPR036465">
    <property type="entry name" value="vWFA_dom_sf"/>
</dbReference>
<protein>
    <recommendedName>
        <fullName evidence="1">DUF58 domain-containing protein</fullName>
    </recommendedName>
</protein>
<dbReference type="RefSeq" id="WP_087505910.1">
    <property type="nucleotide sequence ID" value="NZ_BMDX01000010.1"/>
</dbReference>
<keyword evidence="3" id="KW-1185">Reference proteome</keyword>
<dbReference type="AlphaFoldDB" id="A0A8J2U5U8"/>
<reference evidence="3" key="1">
    <citation type="journal article" date="2019" name="Int. J. Syst. Evol. Microbiol.">
        <title>The Global Catalogue of Microorganisms (GCM) 10K type strain sequencing project: providing services to taxonomists for standard genome sequencing and annotation.</title>
        <authorList>
            <consortium name="The Broad Institute Genomics Platform"/>
            <consortium name="The Broad Institute Genome Sequencing Center for Infectious Disease"/>
            <person name="Wu L."/>
            <person name="Ma J."/>
        </authorList>
    </citation>
    <scope>NUCLEOTIDE SEQUENCE [LARGE SCALE GENOMIC DNA]</scope>
    <source>
        <strain evidence="3">CGMCC 1.10130</strain>
    </source>
</reference>